<dbReference type="PROSITE" id="PS00041">
    <property type="entry name" value="HTH_ARAC_FAMILY_1"/>
    <property type="match status" value="1"/>
</dbReference>
<evidence type="ECO:0000256" key="1">
    <source>
        <dbReference type="ARBA" id="ARBA00023015"/>
    </source>
</evidence>
<dbReference type="PANTHER" id="PTHR43280">
    <property type="entry name" value="ARAC-FAMILY TRANSCRIPTIONAL REGULATOR"/>
    <property type="match status" value="1"/>
</dbReference>
<dbReference type="EMBL" id="JARLKZ010000008">
    <property type="protein sequence ID" value="MEC0241056.1"/>
    <property type="molecule type" value="Genomic_DNA"/>
</dbReference>
<feature type="domain" description="HTH araC/xylS-type" evidence="5">
    <location>
        <begin position="654"/>
        <end position="752"/>
    </location>
</feature>
<keyword evidence="4" id="KW-1133">Transmembrane helix</keyword>
<name>A0ABU6GMS4_9BACL</name>
<dbReference type="InterPro" id="IPR020449">
    <property type="entry name" value="Tscrpt_reg_AraC-type_HTH"/>
</dbReference>
<dbReference type="Proteomes" id="UP001344632">
    <property type="component" value="Unassembled WGS sequence"/>
</dbReference>
<keyword evidence="7" id="KW-1185">Reference proteome</keyword>
<keyword evidence="1" id="KW-0805">Transcription regulation</keyword>
<sequence>MSFVLKRKLGFPTLFTKLLSGFLAVILLLTAFNLVSFFYLKRQIHNEIVKYNELGMNHAVEGYETQFRLTREMVLGLNQDPLWTTYVNQLRHVKDNKAYGYVNYAIAEMKRLYTNPFLGMDNLMIYFQQDDYVIEKDGTSSAKSMFNTYYNSPSYPLAFWNEQFKEAYAFQVFPAAAFAENTPGSARSKGMLMPVIIKMMPYKDMYLVAMLDAERLARNLQSTMSGSFYILDPEGRVLYTPQSGPDAGVLPAFDSLDGHHSFVQTDDSYFFYKKGKDTGFIYISRVPVQSISAQLLNLNLLLLSLLAVVGLLVVLTYLFSRRVHRPIRIMVDTLRTDEPEPAQGPFREFELISRRVQHMRSTHQRISSDLARKNSMLRHYAYTNRLKNIHMNLSELKELADASMPYVMIVYQIIFKEGYAQYQLEQEKGAYYVREYIDHIWQQVYPESVTIQTEPWQVLSIVFLPDESAETASRLRHLQEVLNLDRGLYLVTMADSPVQSAGVPFTETYAQVSAMLNHRRLLDQTQWIHPEEGDPGRETRFHRALWEQEFQNRLLSGSEESLQEWIEKNMTLLEKKQAAAREYHQFAKDVADELDKLLRNLNLSAAYNAISVPPLDITRHFYSSDQYKTWFRSLLDPALQLIRRKTENHDPMTSFVMTYINDHLEEDINLDMMADKLNITSGYLSTYFKEKTGQNFSDYLNDIRIRTAKDMLQNLDLRIQDVAVRVGYQNVNSFIRMFKRHAGMTPGEFRKKYAS</sequence>
<gene>
    <name evidence="6" type="ORF">P4H66_14480</name>
</gene>
<organism evidence="6 7">
    <name type="scientific">Paenibacillus dokdonensis</name>
    <dbReference type="NCBI Taxonomy" id="2567944"/>
    <lineage>
        <taxon>Bacteria</taxon>
        <taxon>Bacillati</taxon>
        <taxon>Bacillota</taxon>
        <taxon>Bacilli</taxon>
        <taxon>Bacillales</taxon>
        <taxon>Paenibacillaceae</taxon>
        <taxon>Paenibacillus</taxon>
    </lineage>
</organism>
<dbReference type="InterPro" id="IPR018062">
    <property type="entry name" value="HTH_AraC-typ_CS"/>
</dbReference>
<evidence type="ECO:0000313" key="7">
    <source>
        <dbReference type="Proteomes" id="UP001344632"/>
    </source>
</evidence>
<proteinExistence type="predicted"/>
<dbReference type="Gene3D" id="1.10.10.60">
    <property type="entry name" value="Homeodomain-like"/>
    <property type="match status" value="2"/>
</dbReference>
<evidence type="ECO:0000313" key="6">
    <source>
        <dbReference type="EMBL" id="MEC0241056.1"/>
    </source>
</evidence>
<protein>
    <submittedName>
        <fullName evidence="6">AraC family transcriptional regulator</fullName>
    </submittedName>
</protein>
<feature type="transmembrane region" description="Helical" evidence="4">
    <location>
        <begin position="295"/>
        <end position="319"/>
    </location>
</feature>
<evidence type="ECO:0000256" key="4">
    <source>
        <dbReference type="SAM" id="Phobius"/>
    </source>
</evidence>
<dbReference type="PRINTS" id="PR00032">
    <property type="entry name" value="HTHARAC"/>
</dbReference>
<keyword evidence="2" id="KW-0238">DNA-binding</keyword>
<dbReference type="InterPro" id="IPR009057">
    <property type="entry name" value="Homeodomain-like_sf"/>
</dbReference>
<keyword evidence="4" id="KW-0812">Transmembrane</keyword>
<accession>A0ABU6GMS4</accession>
<dbReference type="SMART" id="SM00342">
    <property type="entry name" value="HTH_ARAC"/>
    <property type="match status" value="1"/>
</dbReference>
<dbReference type="SUPFAM" id="SSF46689">
    <property type="entry name" value="Homeodomain-like"/>
    <property type="match status" value="2"/>
</dbReference>
<dbReference type="InterPro" id="IPR018060">
    <property type="entry name" value="HTH_AraC"/>
</dbReference>
<feature type="transmembrane region" description="Helical" evidence="4">
    <location>
        <begin position="20"/>
        <end position="40"/>
    </location>
</feature>
<keyword evidence="4" id="KW-0472">Membrane</keyword>
<evidence type="ECO:0000259" key="5">
    <source>
        <dbReference type="PROSITE" id="PS01124"/>
    </source>
</evidence>
<comment type="caution">
    <text evidence="6">The sequence shown here is derived from an EMBL/GenBank/DDBJ whole genome shotgun (WGS) entry which is preliminary data.</text>
</comment>
<dbReference type="RefSeq" id="WP_326088781.1">
    <property type="nucleotide sequence ID" value="NZ_JARLKZ010000008.1"/>
</dbReference>
<evidence type="ECO:0000256" key="2">
    <source>
        <dbReference type="ARBA" id="ARBA00023125"/>
    </source>
</evidence>
<reference evidence="6 7" key="1">
    <citation type="submission" date="2023-03" db="EMBL/GenBank/DDBJ databases">
        <title>Bacillus Genome Sequencing.</title>
        <authorList>
            <person name="Dunlap C."/>
        </authorList>
    </citation>
    <scope>NUCLEOTIDE SEQUENCE [LARGE SCALE GENOMIC DNA]</scope>
    <source>
        <strain evidence="6 7">BD-525</strain>
    </source>
</reference>
<dbReference type="PROSITE" id="PS01124">
    <property type="entry name" value="HTH_ARAC_FAMILY_2"/>
    <property type="match status" value="1"/>
</dbReference>
<keyword evidence="3" id="KW-0804">Transcription</keyword>
<dbReference type="PANTHER" id="PTHR43280:SF28">
    <property type="entry name" value="HTH-TYPE TRANSCRIPTIONAL ACTIVATOR RHAS"/>
    <property type="match status" value="1"/>
</dbReference>
<evidence type="ECO:0000256" key="3">
    <source>
        <dbReference type="ARBA" id="ARBA00023163"/>
    </source>
</evidence>
<dbReference type="Pfam" id="PF12833">
    <property type="entry name" value="HTH_18"/>
    <property type="match status" value="1"/>
</dbReference>